<reference evidence="2" key="1">
    <citation type="submission" date="2025-08" db="UniProtKB">
        <authorList>
            <consortium name="RefSeq"/>
        </authorList>
    </citation>
    <scope>IDENTIFICATION</scope>
</reference>
<sequence length="315" mass="35930">MTAVSSFPSRSINLGKRGPSQQLTGQITYFDVNNEGVVLDANLVCLKEKRRGDGSGMFPLLGGILEESQETNYLPGFRPFTEKINIRNTSETTGPLVLPKKTKVKRSCAGLLQLSKELKRKSLVSSRVKVKKETIPMRQRIFPVSFWQQPNRTPQASPVDIYTILPPLENRHSDETVTGILQMIQSSTRTQDMKPAETKYKVFESEKAAYFMEKMFSVLKPDKNNMKRKTKKSLVQKSDSPDLLNGNDPFLVENITEKFLPLSLNERNTIQSYEDAPIKFQYIPLERETEPTLYLPSMVQDRNYSKILSKIVEMI</sequence>
<name>A0A6P7T9Q5_9MOLL</name>
<proteinExistence type="predicted"/>
<dbReference type="KEGG" id="osn:115221002"/>
<evidence type="ECO:0000313" key="2">
    <source>
        <dbReference type="RefSeq" id="XP_029647080.1"/>
    </source>
</evidence>
<dbReference type="RefSeq" id="XP_029647080.1">
    <property type="nucleotide sequence ID" value="XM_029791220.2"/>
</dbReference>
<dbReference type="Proteomes" id="UP000515154">
    <property type="component" value="Linkage group LG17"/>
</dbReference>
<gene>
    <name evidence="2" type="primary">LOC115221002</name>
</gene>
<evidence type="ECO:0000313" key="1">
    <source>
        <dbReference type="Proteomes" id="UP000515154"/>
    </source>
</evidence>
<protein>
    <submittedName>
        <fullName evidence="2">Uncharacterized protein LOC115221002</fullName>
    </submittedName>
</protein>
<organism evidence="1 2">
    <name type="scientific">Octopus sinensis</name>
    <name type="common">East Asian common octopus</name>
    <dbReference type="NCBI Taxonomy" id="2607531"/>
    <lineage>
        <taxon>Eukaryota</taxon>
        <taxon>Metazoa</taxon>
        <taxon>Spiralia</taxon>
        <taxon>Lophotrochozoa</taxon>
        <taxon>Mollusca</taxon>
        <taxon>Cephalopoda</taxon>
        <taxon>Coleoidea</taxon>
        <taxon>Octopodiformes</taxon>
        <taxon>Octopoda</taxon>
        <taxon>Incirrata</taxon>
        <taxon>Octopodidae</taxon>
        <taxon>Octopus</taxon>
    </lineage>
</organism>
<keyword evidence="1" id="KW-1185">Reference proteome</keyword>
<accession>A0A6P7T9Q5</accession>
<dbReference type="AlphaFoldDB" id="A0A6P7T9Q5"/>